<dbReference type="Pfam" id="PF01381">
    <property type="entry name" value="HTH_3"/>
    <property type="match status" value="1"/>
</dbReference>
<sequence>MIYYNQIKINPNRFGVRRYTDMFYDLASFGNYICKKRKDMSYTQKDIANLAFISTDALRRIENGNVLPNQITLEALSLVFKEDLNLALLSFRFDNQDKFFEVKKRLNIR</sequence>
<dbReference type="Gene3D" id="1.10.260.40">
    <property type="entry name" value="lambda repressor-like DNA-binding domains"/>
    <property type="match status" value="1"/>
</dbReference>
<reference evidence="2 3" key="1">
    <citation type="submission" date="2019-09" db="EMBL/GenBank/DDBJ databases">
        <title>In-depth cultivation of the pig gut microbiome towards novel bacterial diversity and tailored functional studies.</title>
        <authorList>
            <person name="Wylensek D."/>
            <person name="Hitch T.C.A."/>
            <person name="Clavel T."/>
        </authorList>
    </citation>
    <scope>NUCLEOTIDE SEQUENCE [LARGE SCALE GENOMIC DNA]</scope>
    <source>
        <strain evidence="2 3">WCA3-693-APC-4?</strain>
    </source>
</reference>
<dbReference type="SMART" id="SM00530">
    <property type="entry name" value="HTH_XRE"/>
    <property type="match status" value="1"/>
</dbReference>
<dbReference type="InterPro" id="IPR001387">
    <property type="entry name" value="Cro/C1-type_HTH"/>
</dbReference>
<evidence type="ECO:0000313" key="3">
    <source>
        <dbReference type="Proteomes" id="UP000469523"/>
    </source>
</evidence>
<feature type="domain" description="HTH cro/C1-type" evidence="1">
    <location>
        <begin position="37"/>
        <end position="87"/>
    </location>
</feature>
<dbReference type="EMBL" id="VUNQ01000052">
    <property type="protein sequence ID" value="MSU03050.1"/>
    <property type="molecule type" value="Genomic_DNA"/>
</dbReference>
<organism evidence="2 3">
    <name type="scientific">Tissierella pigra</name>
    <dbReference type="NCBI Taxonomy" id="2607614"/>
    <lineage>
        <taxon>Bacteria</taxon>
        <taxon>Bacillati</taxon>
        <taxon>Bacillota</taxon>
        <taxon>Tissierellia</taxon>
        <taxon>Tissierellales</taxon>
        <taxon>Tissierellaceae</taxon>
        <taxon>Tissierella</taxon>
    </lineage>
</organism>
<gene>
    <name evidence="2" type="ORF">FYJ83_16430</name>
</gene>
<protein>
    <submittedName>
        <fullName evidence="2">Helix-turn-helix transcriptional regulator</fullName>
    </submittedName>
</protein>
<dbReference type="CDD" id="cd00093">
    <property type="entry name" value="HTH_XRE"/>
    <property type="match status" value="1"/>
</dbReference>
<dbReference type="SUPFAM" id="SSF47413">
    <property type="entry name" value="lambda repressor-like DNA-binding domains"/>
    <property type="match status" value="1"/>
</dbReference>
<dbReference type="InterPro" id="IPR010982">
    <property type="entry name" value="Lambda_DNA-bd_dom_sf"/>
</dbReference>
<comment type="caution">
    <text evidence="2">The sequence shown here is derived from an EMBL/GenBank/DDBJ whole genome shotgun (WGS) entry which is preliminary data.</text>
</comment>
<name>A0A6N7Y4R1_9FIRM</name>
<keyword evidence="3" id="KW-1185">Reference proteome</keyword>
<dbReference type="GO" id="GO:0003677">
    <property type="term" value="F:DNA binding"/>
    <property type="evidence" value="ECO:0007669"/>
    <property type="project" value="InterPro"/>
</dbReference>
<dbReference type="Proteomes" id="UP000469523">
    <property type="component" value="Unassembled WGS sequence"/>
</dbReference>
<dbReference type="PROSITE" id="PS50943">
    <property type="entry name" value="HTH_CROC1"/>
    <property type="match status" value="1"/>
</dbReference>
<evidence type="ECO:0000259" key="1">
    <source>
        <dbReference type="PROSITE" id="PS50943"/>
    </source>
</evidence>
<accession>A0A6N7Y4R1</accession>
<evidence type="ECO:0000313" key="2">
    <source>
        <dbReference type="EMBL" id="MSU03050.1"/>
    </source>
</evidence>
<proteinExistence type="predicted"/>
<dbReference type="AlphaFoldDB" id="A0A6N7Y4R1"/>